<dbReference type="GO" id="GO:0071897">
    <property type="term" value="P:DNA biosynthetic process"/>
    <property type="evidence" value="ECO:0007669"/>
    <property type="project" value="UniProtKB-ARBA"/>
</dbReference>
<dbReference type="InterPro" id="IPR036397">
    <property type="entry name" value="RNaseH_sf"/>
</dbReference>
<accession>A0A6J2YA82</accession>
<dbReference type="GO" id="GO:0003676">
    <property type="term" value="F:nucleic acid binding"/>
    <property type="evidence" value="ECO:0007669"/>
    <property type="project" value="InterPro"/>
</dbReference>
<keyword evidence="1" id="KW-0175">Coiled coil</keyword>
<reference evidence="4 5" key="1">
    <citation type="submission" date="2025-04" db="UniProtKB">
        <authorList>
            <consortium name="RefSeq"/>
        </authorList>
    </citation>
    <scope>IDENTIFICATION</scope>
    <source>
        <tissue evidence="4 5">Gonads</tissue>
    </source>
</reference>
<keyword evidence="3" id="KW-1185">Reference proteome</keyword>
<dbReference type="SUPFAM" id="SSF56672">
    <property type="entry name" value="DNA/RNA polymerases"/>
    <property type="match status" value="1"/>
</dbReference>
<dbReference type="InterPro" id="IPR008042">
    <property type="entry name" value="Retrotrans_Pao"/>
</dbReference>
<dbReference type="PANTHER" id="PTHR47331">
    <property type="entry name" value="PHD-TYPE DOMAIN-CONTAINING PROTEIN"/>
    <property type="match status" value="1"/>
</dbReference>
<dbReference type="InterPro" id="IPR043502">
    <property type="entry name" value="DNA/RNA_pol_sf"/>
</dbReference>
<evidence type="ECO:0000313" key="9">
    <source>
        <dbReference type="RefSeq" id="XP_030759835.1"/>
    </source>
</evidence>
<dbReference type="RefSeq" id="XP_030759835.1">
    <property type="nucleotide sequence ID" value="XM_030903975.1"/>
</dbReference>
<dbReference type="InterPro" id="IPR005312">
    <property type="entry name" value="DUF1759"/>
</dbReference>
<dbReference type="RefSeq" id="XP_030757966.1">
    <property type="nucleotide sequence ID" value="XM_030902106.1"/>
</dbReference>
<proteinExistence type="predicted"/>
<dbReference type="Pfam" id="PF03564">
    <property type="entry name" value="DUF1759"/>
    <property type="match status" value="1"/>
</dbReference>
<dbReference type="GeneID" id="115885168"/>
<dbReference type="PROSITE" id="PS50994">
    <property type="entry name" value="INTEGRASE"/>
    <property type="match status" value="1"/>
</dbReference>
<dbReference type="CDD" id="cd00303">
    <property type="entry name" value="retropepsin_like"/>
    <property type="match status" value="1"/>
</dbReference>
<dbReference type="InterPro" id="IPR041588">
    <property type="entry name" value="Integrase_H2C2"/>
</dbReference>
<evidence type="ECO:0000313" key="6">
    <source>
        <dbReference type="RefSeq" id="XP_030752384.1"/>
    </source>
</evidence>
<dbReference type="KEGG" id="soy:115875087"/>
<dbReference type="OrthoDB" id="8118668at2759"/>
<evidence type="ECO:0000313" key="10">
    <source>
        <dbReference type="RefSeq" id="XP_030760514.1"/>
    </source>
</evidence>
<dbReference type="KEGG" id="soy:115885673"/>
<dbReference type="GO" id="GO:0042575">
    <property type="term" value="C:DNA polymerase complex"/>
    <property type="evidence" value="ECO:0007669"/>
    <property type="project" value="UniProtKB-ARBA"/>
</dbReference>
<dbReference type="InterPro" id="IPR021109">
    <property type="entry name" value="Peptidase_aspartic_dom_sf"/>
</dbReference>
<dbReference type="Pfam" id="PF05585">
    <property type="entry name" value="DUF1758"/>
    <property type="match status" value="1"/>
</dbReference>
<dbReference type="KEGG" id="soy:115883709"/>
<dbReference type="GO" id="GO:0005524">
    <property type="term" value="F:ATP binding"/>
    <property type="evidence" value="ECO:0007669"/>
    <property type="project" value="InterPro"/>
</dbReference>
<dbReference type="KEGG" id="soy:115885168"/>
<dbReference type="InterPro" id="IPR001584">
    <property type="entry name" value="Integrase_cat-core"/>
</dbReference>
<dbReference type="InterPro" id="IPR012337">
    <property type="entry name" value="RNaseH-like_sf"/>
</dbReference>
<dbReference type="Pfam" id="PF05380">
    <property type="entry name" value="Peptidase_A17"/>
    <property type="match status" value="1"/>
</dbReference>
<evidence type="ECO:0000313" key="4">
    <source>
        <dbReference type="RefSeq" id="XP_030746325.1"/>
    </source>
</evidence>
<dbReference type="GO" id="GO:0015074">
    <property type="term" value="P:DNA integration"/>
    <property type="evidence" value="ECO:0007669"/>
    <property type="project" value="InterPro"/>
</dbReference>
<dbReference type="InterPro" id="IPR001412">
    <property type="entry name" value="aa-tRNA-synth_I_CS"/>
</dbReference>
<evidence type="ECO:0000313" key="8">
    <source>
        <dbReference type="RefSeq" id="XP_030757966.1"/>
    </source>
</evidence>
<evidence type="ECO:0000313" key="3">
    <source>
        <dbReference type="Proteomes" id="UP000504635"/>
    </source>
</evidence>
<dbReference type="RefSeq" id="XP_030756043.1">
    <property type="nucleotide sequence ID" value="XM_030900183.1"/>
</dbReference>
<feature type="coiled-coil region" evidence="1">
    <location>
        <begin position="44"/>
        <end position="74"/>
    </location>
</feature>
<dbReference type="CDD" id="cd01644">
    <property type="entry name" value="RT_pepA17"/>
    <property type="match status" value="1"/>
</dbReference>
<gene>
    <name evidence="9" type="primary">LOC115885168</name>
    <name evidence="4" type="synonym">LOC115875087</name>
    <name evidence="5" type="synonym">LOC115877020</name>
    <name evidence="6" type="synonym">LOC115879629</name>
    <name evidence="7" type="synonym">LOC115882245</name>
    <name evidence="8" type="synonym">LOC115883709</name>
    <name evidence="10" type="synonym">LOC115885673</name>
</gene>
<dbReference type="GO" id="GO:0006418">
    <property type="term" value="P:tRNA aminoacylation for protein translation"/>
    <property type="evidence" value="ECO:0007669"/>
    <property type="project" value="InterPro"/>
</dbReference>
<dbReference type="Gene3D" id="2.40.70.10">
    <property type="entry name" value="Acid Proteases"/>
    <property type="match status" value="1"/>
</dbReference>
<dbReference type="InterPro" id="IPR008737">
    <property type="entry name" value="DUF1758"/>
</dbReference>
<evidence type="ECO:0000313" key="5">
    <source>
        <dbReference type="RefSeq" id="XP_030748943.1"/>
    </source>
</evidence>
<dbReference type="Pfam" id="PF17921">
    <property type="entry name" value="Integrase_H2C2"/>
    <property type="match status" value="1"/>
</dbReference>
<dbReference type="SUPFAM" id="SSF53098">
    <property type="entry name" value="Ribonuclease H-like"/>
    <property type="match status" value="1"/>
</dbReference>
<dbReference type="KEGG" id="soy:115877020"/>
<dbReference type="Gene3D" id="3.30.420.10">
    <property type="entry name" value="Ribonuclease H-like superfamily/Ribonuclease H"/>
    <property type="match status" value="1"/>
</dbReference>
<dbReference type="RefSeq" id="XP_030746325.1">
    <property type="nucleotide sequence ID" value="XM_030890465.1"/>
</dbReference>
<dbReference type="RefSeq" id="XP_030760514.1">
    <property type="nucleotide sequence ID" value="XM_030904654.1"/>
</dbReference>
<dbReference type="GO" id="GO:0004812">
    <property type="term" value="F:aminoacyl-tRNA ligase activity"/>
    <property type="evidence" value="ECO:0007669"/>
    <property type="project" value="InterPro"/>
</dbReference>
<organism evidence="3 9">
    <name type="scientific">Sitophilus oryzae</name>
    <name type="common">Rice weevil</name>
    <name type="synonym">Curculio oryzae</name>
    <dbReference type="NCBI Taxonomy" id="7048"/>
    <lineage>
        <taxon>Eukaryota</taxon>
        <taxon>Metazoa</taxon>
        <taxon>Ecdysozoa</taxon>
        <taxon>Arthropoda</taxon>
        <taxon>Hexapoda</taxon>
        <taxon>Insecta</taxon>
        <taxon>Pterygota</taxon>
        <taxon>Neoptera</taxon>
        <taxon>Endopterygota</taxon>
        <taxon>Coleoptera</taxon>
        <taxon>Polyphaga</taxon>
        <taxon>Cucujiformia</taxon>
        <taxon>Curculionidae</taxon>
        <taxon>Dryophthorinae</taxon>
        <taxon>Sitophilus</taxon>
    </lineage>
</organism>
<dbReference type="KEGG" id="soy:115882245"/>
<evidence type="ECO:0000259" key="2">
    <source>
        <dbReference type="PROSITE" id="PS50994"/>
    </source>
</evidence>
<evidence type="ECO:0000256" key="1">
    <source>
        <dbReference type="SAM" id="Coils"/>
    </source>
</evidence>
<dbReference type="RefSeq" id="XP_030748943.1">
    <property type="nucleotide sequence ID" value="XM_030893083.1"/>
</dbReference>
<dbReference type="RefSeq" id="XP_030752384.1">
    <property type="nucleotide sequence ID" value="XM_030896524.1"/>
</dbReference>
<feature type="domain" description="Integrase catalytic" evidence="2">
    <location>
        <begin position="1398"/>
        <end position="1592"/>
    </location>
</feature>
<dbReference type="Pfam" id="PF18701">
    <property type="entry name" value="DUF5641"/>
    <property type="match status" value="1"/>
</dbReference>
<dbReference type="KEGG" id="soy:115879629"/>
<dbReference type="Proteomes" id="UP000504635">
    <property type="component" value="Unplaced"/>
</dbReference>
<evidence type="ECO:0000313" key="7">
    <source>
        <dbReference type="RefSeq" id="XP_030756043.1"/>
    </source>
</evidence>
<name>A0A6J2YA82_SITOR</name>
<dbReference type="InterPro" id="IPR040676">
    <property type="entry name" value="DUF5641"/>
</dbReference>
<sequence>MAEAIDLRRLRTRRGQLRGIATRFQSFMSNMQDVLEVKTRLEKVESAFVEFDQVQSELELLDEEETEVREEIENVFYKAISTGKNACVDANINSQILHTPQNPVSNIKLHPINFPIFSGGYENWINFKDTFNSLIDNNVSLDAIQKFHYLKSCLREDAAQIISSLEVTSSNYSIAWKLLQERYENQRLIIHNYIKTLFEISPVQKESCKDLRNLLDTFLKNIRALHSLGQPTDQWDTLLIYLLTSKLDYNTRKEWECSLKSNNLPTMVNLTDFLKQRCMILETINVNKTKSDISISYRKGHDNKSHSFATTQNSSFSCYYCNQPHPIYRCQSFFKLNLENKHKEIKKLKLCANCLKPNHATDQCQSLRTCFKCNLKHHTLLHDYSSNKTNVTSCSHCACNNKIPTEVSENEKDNSENQSSLNLSSTAAHSLSNYVMLSTAVIYIKDKFGNLHTCRALLDSGSQSNFITKSLAEKLQLDQNHTNISISCIGKNNTNISKAVNSTIKSMYGSFTTNLSFFIISQITEEIPQIKFDISHIKIPDNIQLADPKFNIPNNIDILIGASIFYDLIMGESISLGTKQPTLRKTKLGWILSGIIHNKQVNKQICNLSLNKQLTRFWEIEEVPFKKHFSLEEQYCESYFKETTTRNEDGRFIVKLPHNDSVNKLGDSKAIALKRLNQIELKFEKDQTYKTLYNEFLKEYLDMEHMTLVNTDSDNIDHCFYLPHHAVRKEDSSTTKLRVVFDGSAITNTGISLNNCLHVGPTIQDDLFDIVIRFRTYPIVFTGDIAKMYRMVLVHPEHRNLQRILWRENDNEPVQSYTLNTLTYGTAPASFLAIRCLHELAYQNQHRYPEACNKILKDFYVDDLLTGTNTVKDALKLKNEIYEILKSGGFELRKWSSNSRAFVEDINSNSTHLFSDKTDFKLLGLIWDSKTDILRYSVNVNYNKTNITKRQILSLISQIYDPLGLIGPATIKAKIIMQNLWQCEINWDDPIPSDIAEIWQDFSKQLNSLNDISVPRHVLCNSSNYVELHGFCDASESAYGCCIYLRSLTNFGECTVRLLCAKSKVAPLKRITLPKLELCGALLLAKLTKRVLRSLTVNIEKTFLFTDSSIVLSWISTEPCYLKTFVANRIAEITELTSKDKWYHVKSELNPADIISRGTNPNILKDKKLWWCGPNFLNDNAKPFSSRTPDYRDSNVPEMKRTVALVSNTAEISNIFTKFSSLTKLKRVIAYVLRFKNNALCKDNKISGPLRVNELNKAMTILIKIVQFQEFADDIKNLTSKIKLSNSSKLLNLNPFLDEDGIIRVGGRLKHSHLSYNQKHPTILPTKHTFTELLILHTHLRYLHMGTQALLATIRLEYWPLSGKVAVKRILRKCIKCFRAKPKSVTQIMGDLPSDRFSTLRPFYKCGVDYAGPLYIKNSTSRKAKNVKAYICLFICLSTKAVHIELVRDLSTDAFINSLKRFISRRGKPSDIYSDNGTNFRGAARELQQLYSFLSDKSVNEEILNFLGQDKISWHFIPSNSPHMGGIWEAAIKSAKYHIKRILSQAYLTFEDMYTLLVEVEACLNSRPLTQISNDPLDFSLLTPSHFLIGDSLLAIPETNIIEANVSRLNHYQRLKQIHQHFWQRWSREYLSTLQTRSKWKTSQQNNLNIGRLVILKEESSPPLQWTRGRIVDIHPGSDGLVRVVSVKVPNGRIVKRSIAKVCLMPVD</sequence>
<protein>
    <submittedName>
        <fullName evidence="4">Uncharacterized protein LOC115875087</fullName>
    </submittedName>
    <submittedName>
        <fullName evidence="5">Uncharacterized protein LOC115877020</fullName>
    </submittedName>
    <submittedName>
        <fullName evidence="6">Uncharacterized protein LOC115879629</fullName>
    </submittedName>
    <submittedName>
        <fullName evidence="7">Uncharacterized protein LOC115882245</fullName>
    </submittedName>
    <submittedName>
        <fullName evidence="8">Uncharacterized protein LOC115883709</fullName>
    </submittedName>
    <submittedName>
        <fullName evidence="9">Uncharacterized protein LOC115885168</fullName>
    </submittedName>
    <submittedName>
        <fullName evidence="10">Uncharacterized protein LOC115885673</fullName>
    </submittedName>
</protein>
<dbReference type="PROSITE" id="PS00178">
    <property type="entry name" value="AA_TRNA_LIGASE_I"/>
    <property type="match status" value="1"/>
</dbReference>
<dbReference type="PANTHER" id="PTHR47331:SF1">
    <property type="entry name" value="GAG-LIKE PROTEIN"/>
    <property type="match status" value="1"/>
</dbReference>